<organism evidence="2 3">
    <name type="scientific">Paraconiothyrium brasiliense</name>
    <dbReference type="NCBI Taxonomy" id="300254"/>
    <lineage>
        <taxon>Eukaryota</taxon>
        <taxon>Fungi</taxon>
        <taxon>Dikarya</taxon>
        <taxon>Ascomycota</taxon>
        <taxon>Pezizomycotina</taxon>
        <taxon>Dothideomycetes</taxon>
        <taxon>Pleosporomycetidae</taxon>
        <taxon>Pleosporales</taxon>
        <taxon>Massarineae</taxon>
        <taxon>Didymosphaeriaceae</taxon>
        <taxon>Paraconiothyrium</taxon>
    </lineage>
</organism>
<gene>
    <name evidence="2" type="ORF">SLS60_011535</name>
</gene>
<reference evidence="2 3" key="1">
    <citation type="submission" date="2024-02" db="EMBL/GenBank/DDBJ databases">
        <title>De novo assembly and annotation of 12 fungi associated with fruit tree decline syndrome in Ontario, Canada.</title>
        <authorList>
            <person name="Sulman M."/>
            <person name="Ellouze W."/>
            <person name="Ilyukhin E."/>
        </authorList>
    </citation>
    <scope>NUCLEOTIDE SEQUENCE [LARGE SCALE GENOMIC DNA]</scope>
    <source>
        <strain evidence="2 3">M42-189</strain>
    </source>
</reference>
<dbReference type="Proteomes" id="UP001521785">
    <property type="component" value="Unassembled WGS sequence"/>
</dbReference>
<proteinExistence type="predicted"/>
<protein>
    <submittedName>
        <fullName evidence="2">Uncharacterized protein</fullName>
    </submittedName>
</protein>
<evidence type="ECO:0000256" key="1">
    <source>
        <dbReference type="SAM" id="MobiDB-lite"/>
    </source>
</evidence>
<sequence>MCADVQDQTYSLNNDYGLVDEGDADTFMDAYHDAFMSEDFHSVEDSSNIQWGDDADNLSDTDNDALSEQFGHTSLEDDHDVQMKDPSGESMSTDQVKQTDAESGLVQSCSFRFLDLSGELRNRVYESCAADDYGKPGHTYHFNLLDKPFPHVERRIF</sequence>
<name>A0ABR3QIQ5_9PLEO</name>
<evidence type="ECO:0000313" key="2">
    <source>
        <dbReference type="EMBL" id="KAL1591943.1"/>
    </source>
</evidence>
<feature type="compositionally biased region" description="Basic and acidic residues" evidence="1">
    <location>
        <begin position="74"/>
        <end position="87"/>
    </location>
</feature>
<comment type="caution">
    <text evidence="2">The sequence shown here is derived from an EMBL/GenBank/DDBJ whole genome shotgun (WGS) entry which is preliminary data.</text>
</comment>
<evidence type="ECO:0000313" key="3">
    <source>
        <dbReference type="Proteomes" id="UP001521785"/>
    </source>
</evidence>
<accession>A0ABR3QIQ5</accession>
<feature type="compositionally biased region" description="Polar residues" evidence="1">
    <location>
        <begin position="89"/>
        <end position="98"/>
    </location>
</feature>
<feature type="region of interest" description="Disordered" evidence="1">
    <location>
        <begin position="46"/>
        <end position="99"/>
    </location>
</feature>
<keyword evidence="3" id="KW-1185">Reference proteome</keyword>
<feature type="compositionally biased region" description="Acidic residues" evidence="1">
    <location>
        <begin position="53"/>
        <end position="65"/>
    </location>
</feature>
<dbReference type="EMBL" id="JAKJXO020000022">
    <property type="protein sequence ID" value="KAL1591943.1"/>
    <property type="molecule type" value="Genomic_DNA"/>
</dbReference>